<keyword evidence="3" id="KW-1185">Reference proteome</keyword>
<accession>A0AAD5VG08</accession>
<keyword evidence="1" id="KW-0732">Signal</keyword>
<gene>
    <name evidence="2" type="ORF">NLI96_g733</name>
</gene>
<evidence type="ECO:0000313" key="3">
    <source>
        <dbReference type="Proteomes" id="UP001212997"/>
    </source>
</evidence>
<dbReference type="AlphaFoldDB" id="A0AAD5VG08"/>
<reference evidence="2" key="1">
    <citation type="submission" date="2022-07" db="EMBL/GenBank/DDBJ databases">
        <title>Genome Sequence of Physisporinus lineatus.</title>
        <authorList>
            <person name="Buettner E."/>
        </authorList>
    </citation>
    <scope>NUCLEOTIDE SEQUENCE</scope>
    <source>
        <strain evidence="2">VT162</strain>
    </source>
</reference>
<organism evidence="2 3">
    <name type="scientific">Meripilus lineatus</name>
    <dbReference type="NCBI Taxonomy" id="2056292"/>
    <lineage>
        <taxon>Eukaryota</taxon>
        <taxon>Fungi</taxon>
        <taxon>Dikarya</taxon>
        <taxon>Basidiomycota</taxon>
        <taxon>Agaricomycotina</taxon>
        <taxon>Agaricomycetes</taxon>
        <taxon>Polyporales</taxon>
        <taxon>Meripilaceae</taxon>
        <taxon>Meripilus</taxon>
    </lineage>
</organism>
<name>A0AAD5VG08_9APHY</name>
<evidence type="ECO:0000313" key="2">
    <source>
        <dbReference type="EMBL" id="KAJ3491369.1"/>
    </source>
</evidence>
<proteinExistence type="predicted"/>
<feature type="signal peptide" evidence="1">
    <location>
        <begin position="1"/>
        <end position="18"/>
    </location>
</feature>
<comment type="caution">
    <text evidence="2">The sequence shown here is derived from an EMBL/GenBank/DDBJ whole genome shotgun (WGS) entry which is preliminary data.</text>
</comment>
<feature type="chain" id="PRO_5042234658" evidence="1">
    <location>
        <begin position="19"/>
        <end position="122"/>
    </location>
</feature>
<evidence type="ECO:0000256" key="1">
    <source>
        <dbReference type="SAM" id="SignalP"/>
    </source>
</evidence>
<sequence length="122" mass="12965">MHFLAPFVALSLALAASAVPVPERVEELRFSRRNPGLDKIQGATSLTFRRCGGDGPAIINSIGFTKIPAADGISNRMVDTSEDDLLTRGCTDDDGALQIGESAVAVTKFSQRDPALSFDDIV</sequence>
<protein>
    <submittedName>
        <fullName evidence="2">Uncharacterized protein</fullName>
    </submittedName>
</protein>
<dbReference type="EMBL" id="JANAWD010000013">
    <property type="protein sequence ID" value="KAJ3491369.1"/>
    <property type="molecule type" value="Genomic_DNA"/>
</dbReference>
<dbReference type="Proteomes" id="UP001212997">
    <property type="component" value="Unassembled WGS sequence"/>
</dbReference>